<dbReference type="PANTHER" id="PTHR37422:SF21">
    <property type="entry name" value="EXOQ-LIKE PROTEIN"/>
    <property type="match status" value="1"/>
</dbReference>
<name>A0A251YTJ7_9MICO</name>
<keyword evidence="8" id="KW-1185">Reference proteome</keyword>
<feature type="transmembrane region" description="Helical" evidence="5">
    <location>
        <begin position="358"/>
        <end position="375"/>
    </location>
</feature>
<evidence type="ECO:0000256" key="5">
    <source>
        <dbReference type="SAM" id="Phobius"/>
    </source>
</evidence>
<dbReference type="RefSeq" id="WP_086513421.1">
    <property type="nucleotide sequence ID" value="NZ_MDJZ01000004.1"/>
</dbReference>
<feature type="transmembrane region" description="Helical" evidence="5">
    <location>
        <begin position="7"/>
        <end position="28"/>
    </location>
</feature>
<feature type="transmembrane region" description="Helical" evidence="5">
    <location>
        <begin position="195"/>
        <end position="226"/>
    </location>
</feature>
<dbReference type="GO" id="GO:0016020">
    <property type="term" value="C:membrane"/>
    <property type="evidence" value="ECO:0007669"/>
    <property type="project" value="UniProtKB-SubCell"/>
</dbReference>
<feature type="transmembrane region" description="Helical" evidence="5">
    <location>
        <begin position="63"/>
        <end position="81"/>
    </location>
</feature>
<dbReference type="PANTHER" id="PTHR37422">
    <property type="entry name" value="TEICHURONIC ACID BIOSYNTHESIS PROTEIN TUAE"/>
    <property type="match status" value="1"/>
</dbReference>
<dbReference type="Proteomes" id="UP000195101">
    <property type="component" value="Unassembled WGS sequence"/>
</dbReference>
<organism evidence="7 8">
    <name type="scientific">Clavibacter michiganensis</name>
    <dbReference type="NCBI Taxonomy" id="28447"/>
    <lineage>
        <taxon>Bacteria</taxon>
        <taxon>Bacillati</taxon>
        <taxon>Actinomycetota</taxon>
        <taxon>Actinomycetes</taxon>
        <taxon>Micrococcales</taxon>
        <taxon>Microbacteriaceae</taxon>
        <taxon>Clavibacter</taxon>
    </lineage>
</organism>
<gene>
    <name evidence="7" type="ORF">BFL37_01525</name>
</gene>
<keyword evidence="3 5" id="KW-1133">Transmembrane helix</keyword>
<evidence type="ECO:0000256" key="3">
    <source>
        <dbReference type="ARBA" id="ARBA00022989"/>
    </source>
</evidence>
<dbReference type="InterPro" id="IPR051533">
    <property type="entry name" value="WaaL-like"/>
</dbReference>
<feature type="transmembrane region" description="Helical" evidence="5">
    <location>
        <begin position="167"/>
        <end position="183"/>
    </location>
</feature>
<comment type="subcellular location">
    <subcellularLocation>
        <location evidence="1">Membrane</location>
        <topology evidence="1">Multi-pass membrane protein</topology>
    </subcellularLocation>
</comment>
<dbReference type="OrthoDB" id="5115920at2"/>
<evidence type="ECO:0000259" key="6">
    <source>
        <dbReference type="Pfam" id="PF04932"/>
    </source>
</evidence>
<evidence type="ECO:0000313" key="8">
    <source>
        <dbReference type="Proteomes" id="UP000195101"/>
    </source>
</evidence>
<evidence type="ECO:0000313" key="7">
    <source>
        <dbReference type="EMBL" id="OUE27587.1"/>
    </source>
</evidence>
<protein>
    <recommendedName>
        <fullName evidence="6">O-antigen ligase-related domain-containing protein</fullName>
    </recommendedName>
</protein>
<keyword evidence="2 5" id="KW-0812">Transmembrane</keyword>
<dbReference type="EMBL" id="MDJZ01000004">
    <property type="protein sequence ID" value="OUE27587.1"/>
    <property type="molecule type" value="Genomic_DNA"/>
</dbReference>
<sequence length="428" mass="44229">MGEHEGLGFVGKTALWLFLAGLFASSFLALRVGAFSIGDVLLIASALFLLAEPRSTDAAPGSPRTQVVFFLLLIGGLLAAFRSTDPGSDLATIVRLLYLVCVLPWQARVLLRNAEGLRRGMIWFVAGGALSVGGSLLQYAFGASVIPNSMVTNAGRYSGFTSHVSDTGGIACVVIVAAVAGLASKSGRGARLSMLAAVVLSAIGLILSGSVAGMLSATVGVVYLVLKGNIGWGRAVVLAVSASVIGLAAIRLQQATGVALSPTERLLQALGLTGSADGLNTTASRLDTIRTGLAGIADSPIFGAGIDPESARVVGDLAVHNLYISSFYQGGVLVFVAMVVVTWSAFRRLWARGMPQVVVQAQAGFLTALVFAMTAPSFYNRYFWIPVALAAVASMVELSSASDAGLGRRPLDLGILASQPSSSRAVRR</sequence>
<keyword evidence="4 5" id="KW-0472">Membrane</keyword>
<accession>A0A251YTJ7</accession>
<evidence type="ECO:0000256" key="2">
    <source>
        <dbReference type="ARBA" id="ARBA00022692"/>
    </source>
</evidence>
<evidence type="ECO:0000256" key="4">
    <source>
        <dbReference type="ARBA" id="ARBA00023136"/>
    </source>
</evidence>
<feature type="transmembrane region" description="Helical" evidence="5">
    <location>
        <begin position="123"/>
        <end position="147"/>
    </location>
</feature>
<feature type="transmembrane region" description="Helical" evidence="5">
    <location>
        <begin position="232"/>
        <end position="250"/>
    </location>
</feature>
<proteinExistence type="predicted"/>
<feature type="domain" description="O-antigen ligase-related" evidence="6">
    <location>
        <begin position="196"/>
        <end position="338"/>
    </location>
</feature>
<evidence type="ECO:0000256" key="1">
    <source>
        <dbReference type="ARBA" id="ARBA00004141"/>
    </source>
</evidence>
<feature type="transmembrane region" description="Helical" evidence="5">
    <location>
        <begin position="327"/>
        <end position="346"/>
    </location>
</feature>
<comment type="caution">
    <text evidence="7">The sequence shown here is derived from an EMBL/GenBank/DDBJ whole genome shotgun (WGS) entry which is preliminary data.</text>
</comment>
<feature type="transmembrane region" description="Helical" evidence="5">
    <location>
        <begin position="93"/>
        <end position="111"/>
    </location>
</feature>
<dbReference type="Pfam" id="PF04932">
    <property type="entry name" value="Wzy_C"/>
    <property type="match status" value="1"/>
</dbReference>
<dbReference type="AlphaFoldDB" id="A0A251YTJ7"/>
<dbReference type="InterPro" id="IPR007016">
    <property type="entry name" value="O-antigen_ligase-rel_domated"/>
</dbReference>
<feature type="transmembrane region" description="Helical" evidence="5">
    <location>
        <begin position="34"/>
        <end position="51"/>
    </location>
</feature>
<reference evidence="7 8" key="1">
    <citation type="submission" date="2016-08" db="EMBL/GenBank/DDBJ databases">
        <title>Genome sequence of Clavibacter michiganensis spp strain CFBP8019.</title>
        <authorList>
            <person name="Thapa S.P."/>
            <person name="Coaker G."/>
            <person name="Jacques M.-A."/>
        </authorList>
    </citation>
    <scope>NUCLEOTIDE SEQUENCE [LARGE SCALE GENOMIC DNA]</scope>
    <source>
        <strain evidence="7">CFBP8019</strain>
    </source>
</reference>